<proteinExistence type="predicted"/>
<evidence type="ECO:0000313" key="2">
    <source>
        <dbReference type="EMBL" id="BAM04947.1"/>
    </source>
</evidence>
<dbReference type="AlphaFoldDB" id="I0II59"/>
<gene>
    <name evidence="2" type="ordered locus">PSMK_27880</name>
</gene>
<keyword evidence="1" id="KW-0732">Signal</keyword>
<dbReference type="Proteomes" id="UP000007881">
    <property type="component" value="Chromosome"/>
</dbReference>
<evidence type="ECO:0000313" key="3">
    <source>
        <dbReference type="Proteomes" id="UP000007881"/>
    </source>
</evidence>
<evidence type="ECO:0000256" key="1">
    <source>
        <dbReference type="SAM" id="SignalP"/>
    </source>
</evidence>
<dbReference type="RefSeq" id="WP_014438157.1">
    <property type="nucleotide sequence ID" value="NC_017080.1"/>
</dbReference>
<keyword evidence="3" id="KW-1185">Reference proteome</keyword>
<feature type="chain" id="PRO_5003629772" evidence="1">
    <location>
        <begin position="22"/>
        <end position="314"/>
    </location>
</feature>
<feature type="signal peptide" evidence="1">
    <location>
        <begin position="1"/>
        <end position="21"/>
    </location>
</feature>
<organism evidence="2 3">
    <name type="scientific">Phycisphaera mikurensis (strain NBRC 102666 / KCTC 22515 / FYK2301M01)</name>
    <dbReference type="NCBI Taxonomy" id="1142394"/>
    <lineage>
        <taxon>Bacteria</taxon>
        <taxon>Pseudomonadati</taxon>
        <taxon>Planctomycetota</taxon>
        <taxon>Phycisphaerae</taxon>
        <taxon>Phycisphaerales</taxon>
        <taxon>Phycisphaeraceae</taxon>
        <taxon>Phycisphaera</taxon>
    </lineage>
</organism>
<accession>I0II59</accession>
<dbReference type="OrthoDB" id="5496093at2"/>
<reference evidence="2 3" key="1">
    <citation type="submission" date="2012-02" db="EMBL/GenBank/DDBJ databases">
        <title>Complete genome sequence of Phycisphaera mikurensis NBRC 102666.</title>
        <authorList>
            <person name="Ankai A."/>
            <person name="Hosoyama A."/>
            <person name="Terui Y."/>
            <person name="Sekine M."/>
            <person name="Fukai R."/>
            <person name="Kato Y."/>
            <person name="Nakamura S."/>
            <person name="Yamada-Narita S."/>
            <person name="Kawakoshi A."/>
            <person name="Fukunaga Y."/>
            <person name="Yamazaki S."/>
            <person name="Fujita N."/>
        </authorList>
    </citation>
    <scope>NUCLEOTIDE SEQUENCE [LARGE SCALE GENOMIC DNA]</scope>
    <source>
        <strain evidence="3">NBRC 102666 / KCTC 22515 / FYK2301M01</strain>
    </source>
</reference>
<dbReference type="KEGG" id="phm:PSMK_27880"/>
<dbReference type="STRING" id="1142394.PSMK_27880"/>
<dbReference type="EMBL" id="AP012338">
    <property type="protein sequence ID" value="BAM04947.1"/>
    <property type="molecule type" value="Genomic_DNA"/>
</dbReference>
<name>I0II59_PHYMF</name>
<dbReference type="eggNOG" id="COG2017">
    <property type="taxonomic scope" value="Bacteria"/>
</dbReference>
<sequence length="314" mass="34003">MIRSALAAVLLAAPLALPASAAPEVPLFGGAFAATWHDGKAELAGYALTFPRYGEERTGTAVAITVTEPFSWEPRVKAGGADTFGVVKLNLMEDFPTGVYDYNLMTSAFVAAEPVEGLPAGAPVKLTFTAQEWCGHAFQQDVFFPDKLEHRSFSYFEGKAEKAGFFRLDEPLYAEDALFLWARGLAAPAVDAGEEAAVSLYRSAAVVQLTHVPPRIDAAVLERAAETTQMDTAIGRIAVREATVKVERSEAPAVEHAFWVEEAPPHRVVKWTRSDGFEAVLIGVDRMPYWSLNGRGGEEALARIGLEKRPPLTP</sequence>
<dbReference type="HOGENOM" id="CLU_857251_0_0_0"/>
<protein>
    <submittedName>
        <fullName evidence="2">Uncharacterized protein</fullName>
    </submittedName>
</protein>